<dbReference type="PANTHER" id="PTHR48107:SF7">
    <property type="entry name" value="RE15974P"/>
    <property type="match status" value="1"/>
</dbReference>
<dbReference type="Gene3D" id="3.40.50.720">
    <property type="entry name" value="NAD(P)-binding Rossmann-like Domain"/>
    <property type="match status" value="1"/>
</dbReference>
<dbReference type="GeneID" id="18911941"/>
<dbReference type="RefSeq" id="XP_007402875.1">
    <property type="nucleotide sequence ID" value="XM_007402813.1"/>
</dbReference>
<keyword evidence="3" id="KW-0560">Oxidoreductase</keyword>
<dbReference type="EMBL" id="JH930919">
    <property type="protein sequence ID" value="EKM48572.1"/>
    <property type="molecule type" value="Genomic_DNA"/>
</dbReference>
<dbReference type="InterPro" id="IPR020904">
    <property type="entry name" value="Sc_DH/Rdtase_CS"/>
</dbReference>
<dbReference type="PROSITE" id="PS00061">
    <property type="entry name" value="ADH_SHORT"/>
    <property type="match status" value="1"/>
</dbReference>
<keyword evidence="5" id="KW-1185">Reference proteome</keyword>
<accession>K5WEG6</accession>
<dbReference type="PANTHER" id="PTHR48107">
    <property type="entry name" value="NADPH-DEPENDENT ALDEHYDE REDUCTASE-LIKE PROTEIN, CHLOROPLASTIC-RELATED"/>
    <property type="match status" value="1"/>
</dbReference>
<keyword evidence="2" id="KW-0521">NADP</keyword>
<dbReference type="STRING" id="650164.K5WEG6"/>
<dbReference type="SUPFAM" id="SSF51735">
    <property type="entry name" value="NAD(P)-binding Rossmann-fold domains"/>
    <property type="match status" value="1"/>
</dbReference>
<dbReference type="InterPro" id="IPR002347">
    <property type="entry name" value="SDR_fam"/>
</dbReference>
<gene>
    <name evidence="4" type="ORF">PHACADRAFT_202649</name>
</gene>
<dbReference type="Pfam" id="PF13561">
    <property type="entry name" value="adh_short_C2"/>
    <property type="match status" value="1"/>
</dbReference>
<evidence type="ECO:0000313" key="4">
    <source>
        <dbReference type="EMBL" id="EKM48572.1"/>
    </source>
</evidence>
<evidence type="ECO:0000313" key="5">
    <source>
        <dbReference type="Proteomes" id="UP000008370"/>
    </source>
</evidence>
<dbReference type="InterPro" id="IPR036291">
    <property type="entry name" value="NAD(P)-bd_dom_sf"/>
</dbReference>
<dbReference type="PRINTS" id="PR00081">
    <property type="entry name" value="GDHRDH"/>
</dbReference>
<name>K5WEG6_PHACS</name>
<reference evidence="4 5" key="1">
    <citation type="journal article" date="2012" name="BMC Genomics">
        <title>Comparative genomics of the white-rot fungi, Phanerochaete carnosa and P. chrysosporium, to elucidate the genetic basis of the distinct wood types they colonize.</title>
        <authorList>
            <person name="Suzuki H."/>
            <person name="MacDonald J."/>
            <person name="Syed K."/>
            <person name="Salamov A."/>
            <person name="Hori C."/>
            <person name="Aerts A."/>
            <person name="Henrissat B."/>
            <person name="Wiebenga A."/>
            <person name="vanKuyk P.A."/>
            <person name="Barry K."/>
            <person name="Lindquist E."/>
            <person name="LaButti K."/>
            <person name="Lapidus A."/>
            <person name="Lucas S."/>
            <person name="Coutinho P."/>
            <person name="Gong Y."/>
            <person name="Samejima M."/>
            <person name="Mahadevan R."/>
            <person name="Abou-Zaid M."/>
            <person name="de Vries R.P."/>
            <person name="Igarashi K."/>
            <person name="Yadav J.S."/>
            <person name="Grigoriev I.V."/>
            <person name="Master E.R."/>
        </authorList>
    </citation>
    <scope>NUCLEOTIDE SEQUENCE [LARGE SCALE GENOMIC DNA]</scope>
    <source>
        <strain evidence="4 5">HHB-10118-sp</strain>
    </source>
</reference>
<protein>
    <recommendedName>
        <fullName evidence="6">Ketoreductase (KR) domain-containing protein</fullName>
    </recommendedName>
</protein>
<dbReference type="OrthoDB" id="1888931at2759"/>
<organism evidence="4 5">
    <name type="scientific">Phanerochaete carnosa (strain HHB-10118-sp)</name>
    <name type="common">White-rot fungus</name>
    <name type="synonym">Peniophora carnosa</name>
    <dbReference type="NCBI Taxonomy" id="650164"/>
    <lineage>
        <taxon>Eukaryota</taxon>
        <taxon>Fungi</taxon>
        <taxon>Dikarya</taxon>
        <taxon>Basidiomycota</taxon>
        <taxon>Agaricomycotina</taxon>
        <taxon>Agaricomycetes</taxon>
        <taxon>Polyporales</taxon>
        <taxon>Phanerochaetaceae</taxon>
        <taxon>Phanerochaete</taxon>
    </lineage>
</organism>
<evidence type="ECO:0000256" key="1">
    <source>
        <dbReference type="ARBA" id="ARBA00006484"/>
    </source>
</evidence>
<dbReference type="GO" id="GO:0016614">
    <property type="term" value="F:oxidoreductase activity, acting on CH-OH group of donors"/>
    <property type="evidence" value="ECO:0007669"/>
    <property type="project" value="UniProtKB-ARBA"/>
</dbReference>
<evidence type="ECO:0008006" key="6">
    <source>
        <dbReference type="Google" id="ProtNLM"/>
    </source>
</evidence>
<sequence>MVKGGRNSAPRACRLQEVVCSSAATKNSSITGNYAVYSATKGAVEQMTRVLAKDIGARGITVNAVVVDTDMVRQGNDENGLKFLARPHPLNRLPSPEETAPIFAFISREEAGWINGQIIFANGATVV</sequence>
<proteinExistence type="inferred from homology"/>
<dbReference type="KEGG" id="pco:PHACADRAFT_202649"/>
<dbReference type="AlphaFoldDB" id="K5WEG6"/>
<dbReference type="Proteomes" id="UP000008370">
    <property type="component" value="Unassembled WGS sequence"/>
</dbReference>
<evidence type="ECO:0000256" key="3">
    <source>
        <dbReference type="ARBA" id="ARBA00023002"/>
    </source>
</evidence>
<dbReference type="InParanoid" id="K5WEG6"/>
<dbReference type="HOGENOM" id="CLU_010194_47_4_1"/>
<evidence type="ECO:0000256" key="2">
    <source>
        <dbReference type="ARBA" id="ARBA00022857"/>
    </source>
</evidence>
<comment type="similarity">
    <text evidence="1">Belongs to the short-chain dehydrogenases/reductases (SDR) family.</text>
</comment>